<reference evidence="1 2" key="1">
    <citation type="submission" date="2021-01" db="EMBL/GenBank/DDBJ databases">
        <title>Whole genome shotgun sequence of Asanoa iriomotensis NBRC 100142.</title>
        <authorList>
            <person name="Komaki H."/>
            <person name="Tamura T."/>
        </authorList>
    </citation>
    <scope>NUCLEOTIDE SEQUENCE [LARGE SCALE GENOMIC DNA]</scope>
    <source>
        <strain evidence="1 2">NBRC 100142</strain>
    </source>
</reference>
<name>A0ABQ4C8X0_9ACTN</name>
<gene>
    <name evidence="1" type="ORF">Air01nite_48600</name>
</gene>
<dbReference type="Proteomes" id="UP000624325">
    <property type="component" value="Unassembled WGS sequence"/>
</dbReference>
<evidence type="ECO:0000313" key="2">
    <source>
        <dbReference type="Proteomes" id="UP000624325"/>
    </source>
</evidence>
<evidence type="ECO:0000313" key="1">
    <source>
        <dbReference type="EMBL" id="GIF58765.1"/>
    </source>
</evidence>
<organism evidence="1 2">
    <name type="scientific">Asanoa iriomotensis</name>
    <dbReference type="NCBI Taxonomy" id="234613"/>
    <lineage>
        <taxon>Bacteria</taxon>
        <taxon>Bacillati</taxon>
        <taxon>Actinomycetota</taxon>
        <taxon>Actinomycetes</taxon>
        <taxon>Micromonosporales</taxon>
        <taxon>Micromonosporaceae</taxon>
        <taxon>Asanoa</taxon>
    </lineage>
</organism>
<dbReference type="EMBL" id="BONC01000036">
    <property type="protein sequence ID" value="GIF58765.1"/>
    <property type="molecule type" value="Genomic_DNA"/>
</dbReference>
<sequence>MANRTFYLPDGAEPVYGRAQAIAADAGRSVSDVIVGLLALYVHAHDCGPTAPAGVEVYRQAERRARTALADLAAQPGGSCDGCGDPATRTGVSFDLTAADHPMTITRSCESCAAVSA</sequence>
<evidence type="ECO:0008006" key="3">
    <source>
        <dbReference type="Google" id="ProtNLM"/>
    </source>
</evidence>
<protein>
    <recommendedName>
        <fullName evidence="3">CopG family transcriptional regulator</fullName>
    </recommendedName>
</protein>
<keyword evidence="2" id="KW-1185">Reference proteome</keyword>
<accession>A0ABQ4C8X0</accession>
<proteinExistence type="predicted"/>
<dbReference type="RefSeq" id="WP_203705489.1">
    <property type="nucleotide sequence ID" value="NZ_BAAALU010000011.1"/>
</dbReference>
<comment type="caution">
    <text evidence="1">The sequence shown here is derived from an EMBL/GenBank/DDBJ whole genome shotgun (WGS) entry which is preliminary data.</text>
</comment>